<accession>A0AAX3QLH5</accession>
<gene>
    <name evidence="1" type="ORF">P3K65_27445</name>
</gene>
<evidence type="ECO:0000313" key="2">
    <source>
        <dbReference type="Proteomes" id="UP001221092"/>
    </source>
</evidence>
<geneLocation type="plasmid" evidence="1 2">
    <name>p.BC006.1</name>
</geneLocation>
<dbReference type="AlphaFoldDB" id="A0AAX3QLH5"/>
<evidence type="ECO:0000313" key="1">
    <source>
        <dbReference type="EMBL" id="WES09651.1"/>
    </source>
</evidence>
<organism evidence="1 2">
    <name type="scientific">Bacillus paranthracis</name>
    <dbReference type="NCBI Taxonomy" id="2026186"/>
    <lineage>
        <taxon>Bacteria</taxon>
        <taxon>Bacillati</taxon>
        <taxon>Bacillota</taxon>
        <taxon>Bacilli</taxon>
        <taxon>Bacillales</taxon>
        <taxon>Bacillaceae</taxon>
        <taxon>Bacillus</taxon>
        <taxon>Bacillus cereus group</taxon>
    </lineage>
</organism>
<dbReference type="EMBL" id="CP119630">
    <property type="protein sequence ID" value="WES09651.1"/>
    <property type="molecule type" value="Genomic_DNA"/>
</dbReference>
<sequence>MKIKETDCKYTYWEEAIKQFYKKQEWQRRRDQANKEKREGE</sequence>
<name>A0AAX3QLH5_9BACI</name>
<dbReference type="RefSeq" id="WP_255394578.1">
    <property type="nucleotide sequence ID" value="NZ_CP119630.1"/>
</dbReference>
<protein>
    <submittedName>
        <fullName evidence="1">Uncharacterized protein</fullName>
    </submittedName>
</protein>
<keyword evidence="1" id="KW-0614">Plasmid</keyword>
<proteinExistence type="predicted"/>
<reference evidence="1" key="1">
    <citation type="submission" date="2023-03" db="EMBL/GenBank/DDBJ databases">
        <authorList>
            <person name="Liu Z."/>
        </authorList>
    </citation>
    <scope>NUCLEOTIDE SEQUENCE</scope>
    <source>
        <strain evidence="1">Bc006</strain>
        <plasmid evidence="1">p.BC006.1</plasmid>
    </source>
</reference>
<dbReference type="Proteomes" id="UP001221092">
    <property type="component" value="Plasmid p.BC006.1"/>
</dbReference>